<keyword evidence="2" id="KW-1185">Reference proteome</keyword>
<evidence type="ECO:0000313" key="2">
    <source>
        <dbReference type="Proteomes" id="UP000237105"/>
    </source>
</evidence>
<protein>
    <submittedName>
        <fullName evidence="1">Uncharacterized protein</fullName>
    </submittedName>
</protein>
<evidence type="ECO:0000313" key="1">
    <source>
        <dbReference type="EMBL" id="PON31226.1"/>
    </source>
</evidence>
<dbReference type="AlphaFoldDB" id="A0A2P5A3V3"/>
<gene>
    <name evidence="1" type="ORF">PanWU01x14_371450</name>
</gene>
<proteinExistence type="predicted"/>
<dbReference type="PANTHER" id="PTHR11439">
    <property type="entry name" value="GAG-POL-RELATED RETROTRANSPOSON"/>
    <property type="match status" value="1"/>
</dbReference>
<dbReference type="OrthoDB" id="1160918at2759"/>
<dbReference type="STRING" id="3476.A0A2P5A3V3"/>
<sequence length="115" mass="13524">MHRPTTDHWYTVKHLMHYLYGTFDHGIHLYHDSPMSLHTFFDIDWADSKDNFFSTSAYVVYLGRSSISWSSKKQYTIAHSSTEAEYRFVVATTTELTWVCSLLTLNSMLRYLNCP</sequence>
<reference evidence="2" key="1">
    <citation type="submission" date="2016-06" db="EMBL/GenBank/DDBJ databases">
        <title>Parallel loss of symbiosis genes in relatives of nitrogen-fixing non-legume Parasponia.</title>
        <authorList>
            <person name="Van Velzen R."/>
            <person name="Holmer R."/>
            <person name="Bu F."/>
            <person name="Rutten L."/>
            <person name="Van Zeijl A."/>
            <person name="Liu W."/>
            <person name="Santuari L."/>
            <person name="Cao Q."/>
            <person name="Sharma T."/>
            <person name="Shen D."/>
            <person name="Roswanjaya Y."/>
            <person name="Wardhani T."/>
            <person name="Kalhor M.S."/>
            <person name="Jansen J."/>
            <person name="Van den Hoogen J."/>
            <person name="Gungor B."/>
            <person name="Hartog M."/>
            <person name="Hontelez J."/>
            <person name="Verver J."/>
            <person name="Yang W.-C."/>
            <person name="Schijlen E."/>
            <person name="Repin R."/>
            <person name="Schilthuizen M."/>
            <person name="Schranz E."/>
            <person name="Heidstra R."/>
            <person name="Miyata K."/>
            <person name="Fedorova E."/>
            <person name="Kohlen W."/>
            <person name="Bisseling T."/>
            <person name="Smit S."/>
            <person name="Geurts R."/>
        </authorList>
    </citation>
    <scope>NUCLEOTIDE SEQUENCE [LARGE SCALE GENOMIC DNA]</scope>
    <source>
        <strain evidence="2">cv. WU1-14</strain>
    </source>
</reference>
<name>A0A2P5A3V3_PARAD</name>
<dbReference type="EMBL" id="JXTB01001240">
    <property type="protein sequence ID" value="PON31226.1"/>
    <property type="molecule type" value="Genomic_DNA"/>
</dbReference>
<accession>A0A2P5A3V3</accession>
<dbReference type="PANTHER" id="PTHR11439:SF489">
    <property type="entry name" value="RNA-DIRECTED DNA POLYMERASE"/>
    <property type="match status" value="1"/>
</dbReference>
<dbReference type="CDD" id="cd09272">
    <property type="entry name" value="RNase_HI_RT_Ty1"/>
    <property type="match status" value="1"/>
</dbReference>
<dbReference type="Proteomes" id="UP000237105">
    <property type="component" value="Unassembled WGS sequence"/>
</dbReference>
<organism evidence="1 2">
    <name type="scientific">Parasponia andersonii</name>
    <name type="common">Sponia andersonii</name>
    <dbReference type="NCBI Taxonomy" id="3476"/>
    <lineage>
        <taxon>Eukaryota</taxon>
        <taxon>Viridiplantae</taxon>
        <taxon>Streptophyta</taxon>
        <taxon>Embryophyta</taxon>
        <taxon>Tracheophyta</taxon>
        <taxon>Spermatophyta</taxon>
        <taxon>Magnoliopsida</taxon>
        <taxon>eudicotyledons</taxon>
        <taxon>Gunneridae</taxon>
        <taxon>Pentapetalae</taxon>
        <taxon>rosids</taxon>
        <taxon>fabids</taxon>
        <taxon>Rosales</taxon>
        <taxon>Cannabaceae</taxon>
        <taxon>Parasponia</taxon>
    </lineage>
</organism>
<comment type="caution">
    <text evidence="1">The sequence shown here is derived from an EMBL/GenBank/DDBJ whole genome shotgun (WGS) entry which is preliminary data.</text>
</comment>